<protein>
    <submittedName>
        <fullName evidence="2">Uncharacterized protein</fullName>
    </submittedName>
</protein>
<gene>
    <name evidence="2" type="ORF">OEW28_08685</name>
</gene>
<proteinExistence type="predicted"/>
<name>A0ABT2ZC30_9RHOB</name>
<evidence type="ECO:0000313" key="2">
    <source>
        <dbReference type="EMBL" id="MCV2868703.1"/>
    </source>
</evidence>
<sequence>MKKRLARFPLNSRRRSRFAPAAPCTLDHRKKGDSPMPRHTPRLTSGLLPHQIAAFGAQVPGEEKAFRAANATYRAIRFLELALSLRWLGPLRSRRGSSRTLGAMKKNVL</sequence>
<comment type="caution">
    <text evidence="2">The sequence shown here is derived from an EMBL/GenBank/DDBJ whole genome shotgun (WGS) entry which is preliminary data.</text>
</comment>
<keyword evidence="3" id="KW-1185">Reference proteome</keyword>
<dbReference type="Proteomes" id="UP001652542">
    <property type="component" value="Unassembled WGS sequence"/>
</dbReference>
<feature type="region of interest" description="Disordered" evidence="1">
    <location>
        <begin position="1"/>
        <end position="44"/>
    </location>
</feature>
<evidence type="ECO:0000256" key="1">
    <source>
        <dbReference type="SAM" id="MobiDB-lite"/>
    </source>
</evidence>
<evidence type="ECO:0000313" key="3">
    <source>
        <dbReference type="Proteomes" id="UP001652542"/>
    </source>
</evidence>
<reference evidence="2 3" key="1">
    <citation type="submission" date="2022-10" db="EMBL/GenBank/DDBJ databases">
        <title>Defluviimonas sp. nov., isolated from ocean surface water.</title>
        <authorList>
            <person name="He W."/>
            <person name="Wang L."/>
            <person name="Zhang D.-F."/>
        </authorList>
    </citation>
    <scope>NUCLEOTIDE SEQUENCE [LARGE SCALE GENOMIC DNA]</scope>
    <source>
        <strain evidence="2 3">WL0002</strain>
    </source>
</reference>
<organism evidence="2 3">
    <name type="scientific">Albidovulum marisflavi</name>
    <dbReference type="NCBI Taxonomy" id="2984159"/>
    <lineage>
        <taxon>Bacteria</taxon>
        <taxon>Pseudomonadati</taxon>
        <taxon>Pseudomonadota</taxon>
        <taxon>Alphaproteobacteria</taxon>
        <taxon>Rhodobacterales</taxon>
        <taxon>Paracoccaceae</taxon>
        <taxon>Albidovulum</taxon>
    </lineage>
</organism>
<feature type="compositionally biased region" description="Basic residues" evidence="1">
    <location>
        <begin position="1"/>
        <end position="17"/>
    </location>
</feature>
<dbReference type="EMBL" id="JAOWKY010000001">
    <property type="protein sequence ID" value="MCV2868703.1"/>
    <property type="molecule type" value="Genomic_DNA"/>
</dbReference>
<dbReference type="RefSeq" id="WP_263734299.1">
    <property type="nucleotide sequence ID" value="NZ_JAOWKY010000001.1"/>
</dbReference>
<accession>A0ABT2ZC30</accession>